<dbReference type="RefSeq" id="WP_090361289.1">
    <property type="nucleotide sequence ID" value="NZ_FMUB01000009.1"/>
</dbReference>
<protein>
    <submittedName>
        <fullName evidence="4">Long-chain acyl-CoA synthetase</fullName>
    </submittedName>
</protein>
<dbReference type="STRING" id="1502745.SAMN02799620_04473"/>
<dbReference type="CDD" id="cd05907">
    <property type="entry name" value="VL_LC_FACS_like"/>
    <property type="match status" value="1"/>
</dbReference>
<dbReference type="InterPro" id="IPR042099">
    <property type="entry name" value="ANL_N_sf"/>
</dbReference>
<keyword evidence="1" id="KW-0547">Nucleotide-binding</keyword>
<dbReference type="SUPFAM" id="SSF56801">
    <property type="entry name" value="Acetyl-CoA synthetase-like"/>
    <property type="match status" value="1"/>
</dbReference>
<evidence type="ECO:0000256" key="2">
    <source>
        <dbReference type="ARBA" id="ARBA00022840"/>
    </source>
</evidence>
<dbReference type="Pfam" id="PF00501">
    <property type="entry name" value="AMP-binding"/>
    <property type="match status" value="1"/>
</dbReference>
<gene>
    <name evidence="4" type="ORF">SAMN02799620_04473</name>
</gene>
<dbReference type="Gene3D" id="3.40.50.12780">
    <property type="entry name" value="N-terminal domain of ligase-like"/>
    <property type="match status" value="1"/>
</dbReference>
<sequence>MTHIDTRIDFDVPSVGALFLDRVRASAGREAFRYREGPTWTSMTWAEAAARVEALAAGLLALGIAPEQRVGIASSTRIEWVLADLAVMCAGAATTTVYANTKAEDTAYILGDAECRIVFAENPSQLAKLAAHRNELAELSHVVLFDGSADDDDWAMTLDDLAALGARHLRAQPQCVRDTVAAITPDRLATVIYTSGTTGVPKGVRLQHGAWVYQGAAVAALDVLGTDDLQLLWLPLAHSFGKVLLAAQLSCGFASAIDGRLDAIAGNCAEVRPTFMAGVPRVFEKAHSRLLTTAQSRGTFARTLLARALHVAQAVGNRRRAGTAVPLRLRAEHALWDRLVLAKLRNVFGGRIRFFVCGSAALNREIEEWFLDAGMLILEGYGLTETSGGASINTPSQYKLGTVGRPLPGTQVRIGADDEIQILGPNVMDGYHGLDSLSATAFTDDGWLRTGDCGDIDADGFLTVTGRIKDMFKTSGGKYVVPTAIEAKFVALCPYVSQFLVFGESRRYCVALIALDPEAIGVWAGSHGLAEASYDQLTEAPAVLDLIDNYVSQLNRDLNSWETIKKWAILNRDPSVETGELTPSLKVKRPIVFARNRELLESLYQ</sequence>
<name>A0A1G4WRC4_9MYCO</name>
<evidence type="ECO:0000259" key="3">
    <source>
        <dbReference type="Pfam" id="PF00501"/>
    </source>
</evidence>
<accession>A0A1G4WRC4</accession>
<dbReference type="EMBL" id="FMUB01000009">
    <property type="protein sequence ID" value="SCX27955.1"/>
    <property type="molecule type" value="Genomic_DNA"/>
</dbReference>
<keyword evidence="2" id="KW-0067">ATP-binding</keyword>
<dbReference type="Proteomes" id="UP000199707">
    <property type="component" value="Unassembled WGS sequence"/>
</dbReference>
<dbReference type="AlphaFoldDB" id="A0A1G4WRC4"/>
<dbReference type="Pfam" id="PF23562">
    <property type="entry name" value="AMP-binding_C_3"/>
    <property type="match status" value="1"/>
</dbReference>
<evidence type="ECO:0000313" key="5">
    <source>
        <dbReference type="Proteomes" id="UP000199707"/>
    </source>
</evidence>
<feature type="domain" description="AMP-dependent synthetase/ligase" evidence="3">
    <location>
        <begin position="22"/>
        <end position="431"/>
    </location>
</feature>
<dbReference type="PROSITE" id="PS00455">
    <property type="entry name" value="AMP_BINDING"/>
    <property type="match status" value="1"/>
</dbReference>
<dbReference type="PANTHER" id="PTHR43272:SF33">
    <property type="entry name" value="AMP-BINDING DOMAIN-CONTAINING PROTEIN-RELATED"/>
    <property type="match status" value="1"/>
</dbReference>
<proteinExistence type="predicted"/>
<organism evidence="4 5">
    <name type="scientific">Mycolicibacterium fluoranthenivorans</name>
    <dbReference type="NCBI Taxonomy" id="258505"/>
    <lineage>
        <taxon>Bacteria</taxon>
        <taxon>Bacillati</taxon>
        <taxon>Actinomycetota</taxon>
        <taxon>Actinomycetes</taxon>
        <taxon>Mycobacteriales</taxon>
        <taxon>Mycobacteriaceae</taxon>
        <taxon>Mycolicibacterium</taxon>
    </lineage>
</organism>
<dbReference type="GO" id="GO:0005524">
    <property type="term" value="F:ATP binding"/>
    <property type="evidence" value="ECO:0007669"/>
    <property type="project" value="UniProtKB-KW"/>
</dbReference>
<dbReference type="InterPro" id="IPR020845">
    <property type="entry name" value="AMP-binding_CS"/>
</dbReference>
<reference evidence="5" key="1">
    <citation type="submission" date="2016-10" db="EMBL/GenBank/DDBJ databases">
        <authorList>
            <person name="Varghese N."/>
            <person name="Submissions S."/>
        </authorList>
    </citation>
    <scope>NUCLEOTIDE SEQUENCE [LARGE SCALE GENOMIC DNA]</scope>
    <source>
        <strain evidence="5">UNC267MFSha1.1M11</strain>
    </source>
</reference>
<dbReference type="GO" id="GO:0004467">
    <property type="term" value="F:long-chain fatty acid-CoA ligase activity"/>
    <property type="evidence" value="ECO:0007669"/>
    <property type="project" value="TreeGrafter"/>
</dbReference>
<evidence type="ECO:0000313" key="4">
    <source>
        <dbReference type="EMBL" id="SCX27955.1"/>
    </source>
</evidence>
<dbReference type="GO" id="GO:0016020">
    <property type="term" value="C:membrane"/>
    <property type="evidence" value="ECO:0007669"/>
    <property type="project" value="TreeGrafter"/>
</dbReference>
<evidence type="ECO:0000256" key="1">
    <source>
        <dbReference type="ARBA" id="ARBA00022741"/>
    </source>
</evidence>
<dbReference type="PANTHER" id="PTHR43272">
    <property type="entry name" value="LONG-CHAIN-FATTY-ACID--COA LIGASE"/>
    <property type="match status" value="1"/>
</dbReference>
<dbReference type="InterPro" id="IPR000873">
    <property type="entry name" value="AMP-dep_synth/lig_dom"/>
</dbReference>